<gene>
    <name evidence="6" type="ordered locus">COCOR_05430</name>
</gene>
<keyword evidence="7" id="KW-1185">Reference proteome</keyword>
<dbReference type="GO" id="GO:0003700">
    <property type="term" value="F:DNA-binding transcription factor activity"/>
    <property type="evidence" value="ECO:0007669"/>
    <property type="project" value="InterPro"/>
</dbReference>
<dbReference type="FunCoup" id="H8MXL2">
    <property type="interactions" value="290"/>
</dbReference>
<name>H8MXL2_CORCM</name>
<evidence type="ECO:0000256" key="2">
    <source>
        <dbReference type="ARBA" id="ARBA00023125"/>
    </source>
</evidence>
<dbReference type="EMBL" id="CP003389">
    <property type="protein sequence ID" value="AFE06366.1"/>
    <property type="molecule type" value="Genomic_DNA"/>
</dbReference>
<keyword evidence="1" id="KW-0805">Transcription regulation</keyword>
<accession>H8MXL2</accession>
<dbReference type="AlphaFoldDB" id="H8MXL2"/>
<feature type="region of interest" description="Disordered" evidence="4">
    <location>
        <begin position="324"/>
        <end position="357"/>
    </location>
</feature>
<dbReference type="KEGG" id="ccx:COCOR_05430"/>
<dbReference type="SMART" id="SM00345">
    <property type="entry name" value="HTH_GNTR"/>
    <property type="match status" value="1"/>
</dbReference>
<dbReference type="PROSITE" id="PS50949">
    <property type="entry name" value="HTH_GNTR"/>
    <property type="match status" value="1"/>
</dbReference>
<dbReference type="HOGENOM" id="CLU_054351_0_0_7"/>
<feature type="compositionally biased region" description="Basic and acidic residues" evidence="4">
    <location>
        <begin position="335"/>
        <end position="344"/>
    </location>
</feature>
<sequence>MGMERGGLVAYVEAQIERDIALGRLHPSGQFGPEAKLAQRYGSSRGTIREALRRLAARGLVVQHPGRRTRAVALDESLTLENLGLALHDERSPKARWLLEGCFSLKRQVLVELLADCCERASDLDLDRLGSMCFQLQDAARWESGATCAQVEFELLRQAARVAARPGHVLLVQSLQRAFLGGAAQLLPLLGGEALREWAFRVMEILHERDVQALQHELPAMLKACDERVLNAFAPAPRVPASPEAHLNQEDLLGASSSVSGLEDAPLTRPCVEERGASAPASATTQAVALEACPCVEERAADTTAQVEALEARPCIEAHSADSFASATAQDDSPEALHRGERHGLGASSPTNEPDGMLELCRNVDSHGLCSLEPIAEATEPLGIAPCLGAQALRVELDRGQLLSSAAPGVAPCGVGGACVGRDVMGAAWGNLSDSQTGVGASPQEGASSSPRLHAVAPAETSSGRFATWVRRCMDLWASLGHWTVRFWRSIAHSPGSPIS</sequence>
<evidence type="ECO:0000256" key="4">
    <source>
        <dbReference type="SAM" id="MobiDB-lite"/>
    </source>
</evidence>
<dbReference type="InterPro" id="IPR036390">
    <property type="entry name" value="WH_DNA-bd_sf"/>
</dbReference>
<evidence type="ECO:0000313" key="7">
    <source>
        <dbReference type="Proteomes" id="UP000007587"/>
    </source>
</evidence>
<dbReference type="SUPFAM" id="SSF46785">
    <property type="entry name" value="Winged helix' DNA-binding domain"/>
    <property type="match status" value="1"/>
</dbReference>
<dbReference type="PANTHER" id="PTHR43537">
    <property type="entry name" value="TRANSCRIPTIONAL REGULATOR, GNTR FAMILY"/>
    <property type="match status" value="1"/>
</dbReference>
<evidence type="ECO:0000313" key="6">
    <source>
        <dbReference type="EMBL" id="AFE06366.1"/>
    </source>
</evidence>
<dbReference type="Pfam" id="PF00392">
    <property type="entry name" value="GntR"/>
    <property type="match status" value="1"/>
</dbReference>
<dbReference type="GO" id="GO:0003677">
    <property type="term" value="F:DNA binding"/>
    <property type="evidence" value="ECO:0007669"/>
    <property type="project" value="UniProtKB-KW"/>
</dbReference>
<keyword evidence="3" id="KW-0804">Transcription</keyword>
<dbReference type="InterPro" id="IPR000524">
    <property type="entry name" value="Tscrpt_reg_HTH_GntR"/>
</dbReference>
<feature type="compositionally biased region" description="Polar residues" evidence="4">
    <location>
        <begin position="435"/>
        <end position="451"/>
    </location>
</feature>
<feature type="region of interest" description="Disordered" evidence="4">
    <location>
        <begin position="435"/>
        <end position="455"/>
    </location>
</feature>
<protein>
    <submittedName>
        <fullName evidence="6">GntR family transcriptional regulator</fullName>
    </submittedName>
</protein>
<dbReference type="eggNOG" id="COG2186">
    <property type="taxonomic scope" value="Bacteria"/>
</dbReference>
<feature type="domain" description="HTH gntR-type" evidence="5">
    <location>
        <begin position="6"/>
        <end position="74"/>
    </location>
</feature>
<evidence type="ECO:0000259" key="5">
    <source>
        <dbReference type="PROSITE" id="PS50949"/>
    </source>
</evidence>
<reference evidence="7" key="2">
    <citation type="submission" date="2012-03" db="EMBL/GenBank/DDBJ databases">
        <title>Genome sequence of the fruiting myxobacterium Corallococcus coralloides DSM 2259.</title>
        <authorList>
            <person name="Huntley S."/>
            <person name="Zhang Y."/>
            <person name="Treuner-Lange A."/>
            <person name="Sensen C.W."/>
            <person name="Sogaard-Andersen L."/>
        </authorList>
    </citation>
    <scope>NUCLEOTIDE SEQUENCE [LARGE SCALE GENOMIC DNA]</scope>
    <source>
        <strain evidence="7">ATCC 25202 / DSM 2259 / NBRC 100086 / M2</strain>
    </source>
</reference>
<dbReference type="Proteomes" id="UP000007587">
    <property type="component" value="Chromosome"/>
</dbReference>
<evidence type="ECO:0000256" key="3">
    <source>
        <dbReference type="ARBA" id="ARBA00023163"/>
    </source>
</evidence>
<evidence type="ECO:0000256" key="1">
    <source>
        <dbReference type="ARBA" id="ARBA00023015"/>
    </source>
</evidence>
<dbReference type="InParanoid" id="H8MXL2"/>
<reference evidence="6 7" key="1">
    <citation type="journal article" date="2012" name="J. Bacteriol.">
        <title>Complete Genome Sequence of the Fruiting Myxobacterium Corallococcus coralloides DSM 2259.</title>
        <authorList>
            <person name="Huntley S."/>
            <person name="Zhang Y."/>
            <person name="Treuner-Lange A."/>
            <person name="Kneip S."/>
            <person name="Sensen C.W."/>
            <person name="Sogaard-Andersen L."/>
        </authorList>
    </citation>
    <scope>NUCLEOTIDE SEQUENCE [LARGE SCALE GENOMIC DNA]</scope>
    <source>
        <strain evidence="7">ATCC 25202 / DSM 2259 / NBRC 100086 / M2</strain>
    </source>
</reference>
<proteinExistence type="predicted"/>
<keyword evidence="2" id="KW-0238">DNA-binding</keyword>
<organism evidence="6 7">
    <name type="scientific">Corallococcus coralloides (strain ATCC 25202 / DSM 2259 / NBRC 100086 / M2)</name>
    <name type="common">Myxococcus coralloides</name>
    <dbReference type="NCBI Taxonomy" id="1144275"/>
    <lineage>
        <taxon>Bacteria</taxon>
        <taxon>Pseudomonadati</taxon>
        <taxon>Myxococcota</taxon>
        <taxon>Myxococcia</taxon>
        <taxon>Myxococcales</taxon>
        <taxon>Cystobacterineae</taxon>
        <taxon>Myxococcaceae</taxon>
        <taxon>Corallococcus</taxon>
    </lineage>
</organism>
<dbReference type="InterPro" id="IPR036388">
    <property type="entry name" value="WH-like_DNA-bd_sf"/>
</dbReference>
<dbReference type="Gene3D" id="1.10.10.10">
    <property type="entry name" value="Winged helix-like DNA-binding domain superfamily/Winged helix DNA-binding domain"/>
    <property type="match status" value="1"/>
</dbReference>
<dbReference type="PRINTS" id="PR00035">
    <property type="entry name" value="HTHGNTR"/>
</dbReference>
<dbReference type="PANTHER" id="PTHR43537:SF5">
    <property type="entry name" value="UXU OPERON TRANSCRIPTIONAL REGULATOR"/>
    <property type="match status" value="1"/>
</dbReference>
<dbReference type="CDD" id="cd07377">
    <property type="entry name" value="WHTH_GntR"/>
    <property type="match status" value="1"/>
</dbReference>